<proteinExistence type="predicted"/>
<reference evidence="1" key="1">
    <citation type="submission" date="2015-08" db="EMBL/GenBank/DDBJ databases">
        <authorList>
            <person name="Babu N.S."/>
            <person name="Beckwith C.J."/>
            <person name="Beseler K.G."/>
            <person name="Brison A."/>
            <person name="Carone J.V."/>
            <person name="Caskin T.P."/>
            <person name="Diamond M."/>
            <person name="Durham M.E."/>
            <person name="Foxe J.M."/>
            <person name="Go M."/>
            <person name="Henderson B.A."/>
            <person name="Jones I.B."/>
            <person name="McGettigan J.A."/>
            <person name="Micheletti S.J."/>
            <person name="Nasrallah M.E."/>
            <person name="Ortiz D."/>
            <person name="Piller C.R."/>
            <person name="Privatt S.R."/>
            <person name="Schneider S.L."/>
            <person name="Sharp S."/>
            <person name="Smith T.C."/>
            <person name="Stanton J.D."/>
            <person name="Ullery H.E."/>
            <person name="Wilson R.J."/>
            <person name="Serrano M.G."/>
            <person name="Buck G."/>
            <person name="Lee V."/>
            <person name="Wang Y."/>
            <person name="Carvalho R."/>
            <person name="Voegtly L."/>
            <person name="Shi R."/>
            <person name="Duckworth R."/>
            <person name="Johnson A."/>
            <person name="Loviza R."/>
            <person name="Walstead R."/>
            <person name="Shah Z."/>
            <person name="Kiflezghi M."/>
            <person name="Wade K."/>
            <person name="Ball S.L."/>
            <person name="Bradley K.W."/>
            <person name="Asai D.J."/>
            <person name="Bowman C.A."/>
            <person name="Russell D.A."/>
            <person name="Pope W.H."/>
            <person name="Jacobs-Sera D."/>
            <person name="Hendrix R.W."/>
            <person name="Hatfull G.F."/>
        </authorList>
    </citation>
    <scope>NUCLEOTIDE SEQUENCE</scope>
</reference>
<dbReference type="EMBL" id="CZKA01000015">
    <property type="protein sequence ID" value="CUR54891.1"/>
    <property type="molecule type" value="Genomic_DNA"/>
</dbReference>
<protein>
    <submittedName>
        <fullName evidence="1">Uncharacterized protein</fullName>
    </submittedName>
</protein>
<organism evidence="1">
    <name type="scientific">metagenome</name>
    <dbReference type="NCBI Taxonomy" id="256318"/>
    <lineage>
        <taxon>unclassified sequences</taxon>
        <taxon>metagenomes</taxon>
    </lineage>
</organism>
<sequence length="86" mass="9542">MRILRLSVRRLRHHPGVETAADVSERLAAVLLAQRERGVAHVAVSHLADQLIVLAVFLEDDQPGVPEVGDLDGWVVTHDEPGHELW</sequence>
<gene>
    <name evidence="1" type="ORF">NOCA2220082</name>
</gene>
<dbReference type="AlphaFoldDB" id="A0A2P2BYU4"/>
<name>A0A2P2BYU4_9ZZZZ</name>
<accession>A0A2P2BYU4</accession>
<evidence type="ECO:0000313" key="1">
    <source>
        <dbReference type="EMBL" id="CUR54891.1"/>
    </source>
</evidence>